<gene>
    <name evidence="3" type="ORF">DARMORV10_C07P60900.1</name>
</gene>
<proteinExistence type="predicted"/>
<dbReference type="SUPFAM" id="SSF117281">
    <property type="entry name" value="Kelch motif"/>
    <property type="match status" value="1"/>
</dbReference>
<reference evidence="3" key="1">
    <citation type="submission" date="2021-01" db="EMBL/GenBank/DDBJ databases">
        <authorList>
            <consortium name="Genoscope - CEA"/>
            <person name="William W."/>
        </authorList>
    </citation>
    <scope>NUCLEOTIDE SEQUENCE</scope>
</reference>
<dbReference type="PANTHER" id="PTHR24414:SF23">
    <property type="entry name" value="F-BOX_KELCH-REPEAT PROTEIN SKIP6"/>
    <property type="match status" value="1"/>
</dbReference>
<organism evidence="3">
    <name type="scientific">Brassica napus</name>
    <name type="common">Rape</name>
    <dbReference type="NCBI Taxonomy" id="3708"/>
    <lineage>
        <taxon>Eukaryota</taxon>
        <taxon>Viridiplantae</taxon>
        <taxon>Streptophyta</taxon>
        <taxon>Embryophyta</taxon>
        <taxon>Tracheophyta</taxon>
        <taxon>Spermatophyta</taxon>
        <taxon>Magnoliopsida</taxon>
        <taxon>eudicotyledons</taxon>
        <taxon>Gunneridae</taxon>
        <taxon>Pentapetalae</taxon>
        <taxon>rosids</taxon>
        <taxon>malvids</taxon>
        <taxon>Brassicales</taxon>
        <taxon>Brassicaceae</taxon>
        <taxon>Brassiceae</taxon>
        <taxon>Brassica</taxon>
    </lineage>
</organism>
<dbReference type="EMBL" id="HG994371">
    <property type="protein sequence ID" value="CAF2032280.1"/>
    <property type="molecule type" value="Genomic_DNA"/>
</dbReference>
<protein>
    <submittedName>
        <fullName evidence="3">(rape) hypothetical protein</fullName>
    </submittedName>
</protein>
<feature type="domain" description="FKB95-like N-terminal Kelch" evidence="2">
    <location>
        <begin position="76"/>
        <end position="142"/>
    </location>
</feature>
<evidence type="ECO:0000256" key="1">
    <source>
        <dbReference type="SAM" id="MobiDB-lite"/>
    </source>
</evidence>
<accession>A0A816NCB3</accession>
<dbReference type="AlphaFoldDB" id="A0A816NCB3"/>
<dbReference type="InterPro" id="IPR015915">
    <property type="entry name" value="Kelch-typ_b-propeller"/>
</dbReference>
<feature type="compositionally biased region" description="Pro residues" evidence="1">
    <location>
        <begin position="1"/>
        <end position="12"/>
    </location>
</feature>
<dbReference type="InterPro" id="IPR037293">
    <property type="entry name" value="Gal_Oxidase_central_sf"/>
</dbReference>
<name>A0A816NCB3_BRANA</name>
<evidence type="ECO:0000259" key="2">
    <source>
        <dbReference type="Pfam" id="PF25210"/>
    </source>
</evidence>
<evidence type="ECO:0000313" key="3">
    <source>
        <dbReference type="EMBL" id="CAF2032280.1"/>
    </source>
</evidence>
<dbReference type="Pfam" id="PF25210">
    <property type="entry name" value="Kelch_FKB95"/>
    <property type="match status" value="1"/>
</dbReference>
<dbReference type="PANTHER" id="PTHR24414">
    <property type="entry name" value="F-BOX/KELCH-REPEAT PROTEIN SKIP4"/>
    <property type="match status" value="1"/>
</dbReference>
<dbReference type="InterPro" id="IPR050354">
    <property type="entry name" value="F-box/kelch-repeat_ARATH"/>
</dbReference>
<dbReference type="InterPro" id="IPR057499">
    <property type="entry name" value="Kelch_FKB95"/>
</dbReference>
<sequence>MAPPPSLPPPSLLPISSDLTTKETKVPPPSSVTPRSSPVPSPRKATPSLCTEETPSSVTSLSPLPPSLRKVSPEENRASGIDCRTHTWRRVPSMGVARASPAAAVVDGKIYVVGGCDVYDESLSWGEVFDPKTQAWESLPLPWPRQ</sequence>
<feature type="compositionally biased region" description="Low complexity" evidence="1">
    <location>
        <begin position="54"/>
        <end position="70"/>
    </location>
</feature>
<feature type="compositionally biased region" description="Pro residues" evidence="1">
    <location>
        <begin position="26"/>
        <end position="41"/>
    </location>
</feature>
<dbReference type="Proteomes" id="UP001295469">
    <property type="component" value="Chromosome C07"/>
</dbReference>
<dbReference type="Gene3D" id="2.130.10.80">
    <property type="entry name" value="Galactose oxidase/kelch, beta-propeller"/>
    <property type="match status" value="1"/>
</dbReference>
<feature type="region of interest" description="Disordered" evidence="1">
    <location>
        <begin position="1"/>
        <end position="80"/>
    </location>
</feature>